<dbReference type="Proteomes" id="UP000095283">
    <property type="component" value="Unplaced"/>
</dbReference>
<reference evidence="2" key="1">
    <citation type="submission" date="2016-11" db="UniProtKB">
        <authorList>
            <consortium name="WormBaseParasite"/>
        </authorList>
    </citation>
    <scope>IDENTIFICATION</scope>
</reference>
<dbReference type="WBParaSite" id="Hba_20424">
    <property type="protein sequence ID" value="Hba_20424"/>
    <property type="gene ID" value="Hba_20424"/>
</dbReference>
<evidence type="ECO:0000313" key="1">
    <source>
        <dbReference type="Proteomes" id="UP000095283"/>
    </source>
</evidence>
<sequence length="176" mass="19879">MTVRVPNEAFIDDPENPQLIHYCQPKKGRHDMTPQAISGETSLLLFLNRIMQIPRKAHETGSPQLYTVMMEVNGGYCLPIFFAFIRDAKRTTYEDVFGFLGMLIESLRTQASLISPGMKFIANFEVQAMDAIKATLGVLVLGCHFYYAQCINRRANVLHFGKVRKELAAVEHPSRG</sequence>
<proteinExistence type="predicted"/>
<evidence type="ECO:0000313" key="2">
    <source>
        <dbReference type="WBParaSite" id="Hba_20424"/>
    </source>
</evidence>
<dbReference type="AlphaFoldDB" id="A0A1I7XSF9"/>
<protein>
    <submittedName>
        <fullName evidence="2">MULE domain-containing protein</fullName>
    </submittedName>
</protein>
<accession>A0A1I7XSF9</accession>
<name>A0A1I7XSF9_HETBA</name>
<keyword evidence="1" id="KW-1185">Reference proteome</keyword>
<organism evidence="1 2">
    <name type="scientific">Heterorhabditis bacteriophora</name>
    <name type="common">Entomopathogenic nematode worm</name>
    <dbReference type="NCBI Taxonomy" id="37862"/>
    <lineage>
        <taxon>Eukaryota</taxon>
        <taxon>Metazoa</taxon>
        <taxon>Ecdysozoa</taxon>
        <taxon>Nematoda</taxon>
        <taxon>Chromadorea</taxon>
        <taxon>Rhabditida</taxon>
        <taxon>Rhabditina</taxon>
        <taxon>Rhabditomorpha</taxon>
        <taxon>Strongyloidea</taxon>
        <taxon>Heterorhabditidae</taxon>
        <taxon>Heterorhabditis</taxon>
    </lineage>
</organism>